<sequence length="93" mass="10584">MKSWIQNSISALIAANRITFSLYSLSVFLTLCDISSSVSIPKSVQIGAVQKVRVTDFLDSPFIRSLEFHGLNYMESLHLEQFFDKPTLHAYNR</sequence>
<accession>A0A327YHQ6</accession>
<reference evidence="1 2" key="1">
    <citation type="submission" date="2018-06" db="EMBL/GenBank/DDBJ databases">
        <title>Genomic Encyclopedia of Type Strains, Phase III (KMG-III): the genomes of soil and plant-associated and newly described type strains.</title>
        <authorList>
            <person name="Whitman W."/>
        </authorList>
    </citation>
    <scope>NUCLEOTIDE SEQUENCE [LARGE SCALE GENOMIC DNA]</scope>
    <source>
        <strain evidence="1 2">CGMCC 1.8979</strain>
    </source>
</reference>
<dbReference type="Proteomes" id="UP000248555">
    <property type="component" value="Unassembled WGS sequence"/>
</dbReference>
<evidence type="ECO:0000313" key="1">
    <source>
        <dbReference type="EMBL" id="RAK19872.1"/>
    </source>
</evidence>
<organism evidence="1 2">
    <name type="scientific">Paranoxybacillus vitaminiphilus</name>
    <dbReference type="NCBI Taxonomy" id="581036"/>
    <lineage>
        <taxon>Bacteria</taxon>
        <taxon>Bacillati</taxon>
        <taxon>Bacillota</taxon>
        <taxon>Bacilli</taxon>
        <taxon>Bacillales</taxon>
        <taxon>Anoxybacillaceae</taxon>
        <taxon>Paranoxybacillus</taxon>
    </lineage>
</organism>
<proteinExistence type="predicted"/>
<protein>
    <submittedName>
        <fullName evidence="1">Uncharacterized protein</fullName>
    </submittedName>
</protein>
<evidence type="ECO:0000313" key="2">
    <source>
        <dbReference type="Proteomes" id="UP000248555"/>
    </source>
</evidence>
<dbReference type="AlphaFoldDB" id="A0A327YHQ6"/>
<dbReference type="EMBL" id="QLMH01000005">
    <property type="protein sequence ID" value="RAK19872.1"/>
    <property type="molecule type" value="Genomic_DNA"/>
</dbReference>
<gene>
    <name evidence="1" type="ORF">B0I26_10554</name>
</gene>
<comment type="caution">
    <text evidence="1">The sequence shown here is derived from an EMBL/GenBank/DDBJ whole genome shotgun (WGS) entry which is preliminary data.</text>
</comment>
<keyword evidence="2" id="KW-1185">Reference proteome</keyword>
<name>A0A327YHQ6_9BACL</name>